<reference evidence="2 3" key="1">
    <citation type="journal article" date="2019" name="Sci. Rep.">
        <title>Orb-weaving spider Araneus ventricosus genome elucidates the spidroin gene catalogue.</title>
        <authorList>
            <person name="Kono N."/>
            <person name="Nakamura H."/>
            <person name="Ohtoshi R."/>
            <person name="Moran D.A.P."/>
            <person name="Shinohara A."/>
            <person name="Yoshida Y."/>
            <person name="Fujiwara M."/>
            <person name="Mori M."/>
            <person name="Tomita M."/>
            <person name="Arakawa K."/>
        </authorList>
    </citation>
    <scope>NUCLEOTIDE SEQUENCE [LARGE SCALE GENOMIC DNA]</scope>
</reference>
<feature type="non-terminal residue" evidence="2">
    <location>
        <position position="1"/>
    </location>
</feature>
<feature type="region of interest" description="Disordered" evidence="1">
    <location>
        <begin position="1"/>
        <end position="30"/>
    </location>
</feature>
<protein>
    <submittedName>
        <fullName evidence="2">Uncharacterized protein</fullName>
    </submittedName>
</protein>
<organism evidence="2 3">
    <name type="scientific">Araneus ventricosus</name>
    <name type="common">Orbweaver spider</name>
    <name type="synonym">Epeira ventricosa</name>
    <dbReference type="NCBI Taxonomy" id="182803"/>
    <lineage>
        <taxon>Eukaryota</taxon>
        <taxon>Metazoa</taxon>
        <taxon>Ecdysozoa</taxon>
        <taxon>Arthropoda</taxon>
        <taxon>Chelicerata</taxon>
        <taxon>Arachnida</taxon>
        <taxon>Araneae</taxon>
        <taxon>Araneomorphae</taxon>
        <taxon>Entelegynae</taxon>
        <taxon>Araneoidea</taxon>
        <taxon>Araneidae</taxon>
        <taxon>Araneus</taxon>
    </lineage>
</organism>
<evidence type="ECO:0000313" key="2">
    <source>
        <dbReference type="EMBL" id="GBL54222.1"/>
    </source>
</evidence>
<gene>
    <name evidence="2" type="ORF">AVEN_263002_1</name>
</gene>
<accession>A0A4Y1ZK94</accession>
<dbReference type="Proteomes" id="UP000499080">
    <property type="component" value="Unassembled WGS sequence"/>
</dbReference>
<dbReference type="EMBL" id="BGPR01225751">
    <property type="protein sequence ID" value="GBL54222.1"/>
    <property type="molecule type" value="Genomic_DNA"/>
</dbReference>
<sequence>ILKRPAESSIYDLNPQSIPGRDEMEGFEAT</sequence>
<keyword evidence="3" id="KW-1185">Reference proteome</keyword>
<evidence type="ECO:0000313" key="3">
    <source>
        <dbReference type="Proteomes" id="UP000499080"/>
    </source>
</evidence>
<dbReference type="AlphaFoldDB" id="A0A4Y1ZK94"/>
<evidence type="ECO:0000256" key="1">
    <source>
        <dbReference type="SAM" id="MobiDB-lite"/>
    </source>
</evidence>
<name>A0A4Y1ZK94_ARAVE</name>
<comment type="caution">
    <text evidence="2">The sequence shown here is derived from an EMBL/GenBank/DDBJ whole genome shotgun (WGS) entry which is preliminary data.</text>
</comment>
<proteinExistence type="predicted"/>